<dbReference type="Pfam" id="PF05685">
    <property type="entry name" value="Uma2"/>
    <property type="match status" value="1"/>
</dbReference>
<dbReference type="SUPFAM" id="SSF52980">
    <property type="entry name" value="Restriction endonuclease-like"/>
    <property type="match status" value="1"/>
</dbReference>
<keyword evidence="2" id="KW-0255">Endonuclease</keyword>
<dbReference type="GO" id="GO:0004519">
    <property type="term" value="F:endonuclease activity"/>
    <property type="evidence" value="ECO:0007669"/>
    <property type="project" value="UniProtKB-KW"/>
</dbReference>
<dbReference type="InterPro" id="IPR008538">
    <property type="entry name" value="Uma2"/>
</dbReference>
<accession>A0ABY9X5Q1</accession>
<dbReference type="PANTHER" id="PTHR34107">
    <property type="entry name" value="SLL0198 PROTEIN-RELATED"/>
    <property type="match status" value="1"/>
</dbReference>
<organism evidence="2 3">
    <name type="scientific">Archangium minus</name>
    <dbReference type="NCBI Taxonomy" id="83450"/>
    <lineage>
        <taxon>Bacteria</taxon>
        <taxon>Pseudomonadati</taxon>
        <taxon>Myxococcota</taxon>
        <taxon>Myxococcia</taxon>
        <taxon>Myxococcales</taxon>
        <taxon>Cystobacterineae</taxon>
        <taxon>Archangiaceae</taxon>
        <taxon>Archangium</taxon>
    </lineage>
</organism>
<keyword evidence="2" id="KW-0540">Nuclease</keyword>
<proteinExistence type="predicted"/>
<keyword evidence="3" id="KW-1185">Reference proteome</keyword>
<dbReference type="EMBL" id="CP043494">
    <property type="protein sequence ID" value="WNG50734.1"/>
    <property type="molecule type" value="Genomic_DNA"/>
</dbReference>
<gene>
    <name evidence="2" type="ORF">F0U60_46365</name>
</gene>
<evidence type="ECO:0000313" key="2">
    <source>
        <dbReference type="EMBL" id="WNG50734.1"/>
    </source>
</evidence>
<name>A0ABY9X5Q1_9BACT</name>
<evidence type="ECO:0000259" key="1">
    <source>
        <dbReference type="Pfam" id="PF05685"/>
    </source>
</evidence>
<protein>
    <submittedName>
        <fullName evidence="2">Uma2 family endonuclease</fullName>
    </submittedName>
</protein>
<dbReference type="RefSeq" id="WP_395810179.1">
    <property type="nucleotide sequence ID" value="NZ_CP043494.1"/>
</dbReference>
<dbReference type="CDD" id="cd06260">
    <property type="entry name" value="DUF820-like"/>
    <property type="match status" value="1"/>
</dbReference>
<keyword evidence="2" id="KW-0378">Hydrolase</keyword>
<dbReference type="PANTHER" id="PTHR34107:SF4">
    <property type="entry name" value="SLL1222 PROTEIN"/>
    <property type="match status" value="1"/>
</dbReference>
<dbReference type="InterPro" id="IPR011335">
    <property type="entry name" value="Restrct_endonuc-II-like"/>
</dbReference>
<feature type="domain" description="Putative restriction endonuclease" evidence="1">
    <location>
        <begin position="12"/>
        <end position="180"/>
    </location>
</feature>
<sequence>MSDKAPRREATYEDLERVPSNFVGELIGGELYVSPRPRTVHARAAFRLGRALGPFDRNPVGEGPGGWVLLFEPELHLGGEALVPDLAGWRRERMPELPDVTALTLAPDWVCEVLSPSTEALDRVRKMGAYAREGVRHLWLVDPGPRMLEVYRLEDGRWSRLGAHLGNVTVHAEPFEALALELAPLWER</sequence>
<dbReference type="Gene3D" id="3.90.1570.10">
    <property type="entry name" value="tt1808, chain A"/>
    <property type="match status" value="1"/>
</dbReference>
<reference evidence="2 3" key="1">
    <citation type="submission" date="2019-08" db="EMBL/GenBank/DDBJ databases">
        <title>Archangium and Cystobacter genomes.</title>
        <authorList>
            <person name="Chen I.-C.K."/>
            <person name="Wielgoss S."/>
        </authorList>
    </citation>
    <scope>NUCLEOTIDE SEQUENCE [LARGE SCALE GENOMIC DNA]</scope>
    <source>
        <strain evidence="2 3">Cbm 6</strain>
    </source>
</reference>
<dbReference type="InterPro" id="IPR012296">
    <property type="entry name" value="Nuclease_put_TT1808"/>
</dbReference>
<dbReference type="Proteomes" id="UP001611383">
    <property type="component" value="Chromosome"/>
</dbReference>
<evidence type="ECO:0000313" key="3">
    <source>
        <dbReference type="Proteomes" id="UP001611383"/>
    </source>
</evidence>